<accession>A0AAD1FI49</accession>
<gene>
    <name evidence="1" type="ORF">KF707C_44350</name>
</gene>
<dbReference type="KEGG" id="pfuw:KF707C_44350"/>
<organism evidence="1 2">
    <name type="scientific">Metapseudomonas furukawaii</name>
    <name type="common">Pseudomonas furukawaii</name>
    <dbReference type="NCBI Taxonomy" id="1149133"/>
    <lineage>
        <taxon>Bacteria</taxon>
        <taxon>Pseudomonadati</taxon>
        <taxon>Pseudomonadota</taxon>
        <taxon>Gammaproteobacteria</taxon>
        <taxon>Pseudomonadales</taxon>
        <taxon>Pseudomonadaceae</taxon>
        <taxon>Metapseudomonas</taxon>
    </lineage>
</organism>
<dbReference type="RefSeq" id="WP_004421275.1">
    <property type="nucleotide sequence ID" value="NZ_AJMR01000099.1"/>
</dbReference>
<protein>
    <submittedName>
        <fullName evidence="1">Phage protein</fullName>
    </submittedName>
</protein>
<name>A0AAD1FI49_METFU</name>
<dbReference type="EMBL" id="AP014862">
    <property type="protein sequence ID" value="BAU76123.1"/>
    <property type="molecule type" value="Genomic_DNA"/>
</dbReference>
<proteinExistence type="predicted"/>
<dbReference type="Proteomes" id="UP000218554">
    <property type="component" value="Chromosome"/>
</dbReference>
<keyword evidence="2" id="KW-1185">Reference proteome</keyword>
<sequence>MQPACVPLRLFQGATFRDVLRLSQPTRVYRDIQSIQAVAPVRLVVPDHGVPSEWPVWVVGVQQWPEINRQPVTGRPWQALRVDENTLEINTLSAVGQRPAGGQLIYLAPVDLISCTARMQIRDRPGGQLLLELGSGPGQGLVIEQAGTIRREISAVQTGALPAAAAVYDLEVTFADGSVLRWVEGPVTVSPQVTL</sequence>
<reference evidence="2" key="1">
    <citation type="submission" date="2015-05" db="EMBL/GenBank/DDBJ databases">
        <title>Draft genome sequencing of a biphenyl-degrading bacterium, Pseudomonas balearica KF707 (=NBRC110670).</title>
        <authorList>
            <person name="Kimura N."/>
            <person name="Hirose J."/>
            <person name="Watanabe T."/>
            <person name="Suenaga H."/>
            <person name="Fujihara H."/>
            <person name="Noguchi M."/>
            <person name="Hashimoto M."/>
            <person name="Shimodaira J."/>
            <person name="Tsuchikane K."/>
            <person name="Hosoyama A."/>
            <person name="Yamazoe A."/>
            <person name="Fujita N."/>
            <person name="Furukawa K."/>
        </authorList>
    </citation>
    <scope>NUCLEOTIDE SEQUENCE [LARGE SCALE GENOMIC DNA]</scope>
    <source>
        <strain evidence="2">DSM 10086 / NBRC 110670 / KF707</strain>
    </source>
</reference>
<evidence type="ECO:0000313" key="2">
    <source>
        <dbReference type="Proteomes" id="UP000218554"/>
    </source>
</evidence>
<dbReference type="AlphaFoldDB" id="A0AAD1FI49"/>
<evidence type="ECO:0000313" key="1">
    <source>
        <dbReference type="EMBL" id="BAU76123.1"/>
    </source>
</evidence>
<reference evidence="1 2" key="2">
    <citation type="journal article" date="2017" name="Int. J. Syst. Evol. Microbiol.">
        <title>Pseudomonas furukawaii sp. nov., a polychlorinated biphenyl-degrading bacterium isolated from biphenyl-contaminated soil in Japan.</title>
        <authorList>
            <person name="Kimura N."/>
            <person name="Watanabe T."/>
            <person name="Suenaga H."/>
            <person name="Fujihara H."/>
            <person name="Futagami T."/>
            <person name="Goto M."/>
            <person name="Hanada S."/>
            <person name="Hirose J."/>
        </authorList>
    </citation>
    <scope>NUCLEOTIDE SEQUENCE [LARGE SCALE GENOMIC DNA]</scope>
    <source>
        <strain evidence="2">DSM 10086 / NBRC 110670 / KF707</strain>
    </source>
</reference>